<feature type="signal peptide" evidence="6">
    <location>
        <begin position="1"/>
        <end position="29"/>
    </location>
</feature>
<dbReference type="GO" id="GO:0005975">
    <property type="term" value="P:carbohydrate metabolic process"/>
    <property type="evidence" value="ECO:0007669"/>
    <property type="project" value="InterPro"/>
</dbReference>
<keyword evidence="3 5" id="KW-0378">Hydrolase</keyword>
<dbReference type="InterPro" id="IPR006710">
    <property type="entry name" value="Glyco_hydro_43"/>
</dbReference>
<dbReference type="Pfam" id="PF04616">
    <property type="entry name" value="Glyco_hydro_43"/>
    <property type="match status" value="1"/>
</dbReference>
<reference evidence="7 8" key="1">
    <citation type="submission" date="2023-07" db="EMBL/GenBank/DDBJ databases">
        <title>Sequencing the genomes of 1000 actinobacteria strains.</title>
        <authorList>
            <person name="Klenk H.-P."/>
        </authorList>
    </citation>
    <scope>NUCLEOTIDE SEQUENCE [LARGE SCALE GENOMIC DNA]</scope>
    <source>
        <strain evidence="7 8">DSM 44709</strain>
    </source>
</reference>
<dbReference type="RefSeq" id="WP_307235865.1">
    <property type="nucleotide sequence ID" value="NZ_JAUSUZ010000001.1"/>
</dbReference>
<accession>A0AAE3VVG4</accession>
<dbReference type="AlphaFoldDB" id="A0AAE3VVG4"/>
<keyword evidence="8" id="KW-1185">Reference proteome</keyword>
<keyword evidence="2 6" id="KW-0732">Signal</keyword>
<evidence type="ECO:0000256" key="6">
    <source>
        <dbReference type="SAM" id="SignalP"/>
    </source>
</evidence>
<keyword evidence="4 5" id="KW-0326">Glycosidase</keyword>
<evidence type="ECO:0000256" key="2">
    <source>
        <dbReference type="ARBA" id="ARBA00022729"/>
    </source>
</evidence>
<dbReference type="PANTHER" id="PTHR43817:SF1">
    <property type="entry name" value="HYDROLASE, FAMILY 43, PUTATIVE (AFU_ORTHOLOGUE AFUA_3G01660)-RELATED"/>
    <property type="match status" value="1"/>
</dbReference>
<evidence type="ECO:0000256" key="1">
    <source>
        <dbReference type="ARBA" id="ARBA00009865"/>
    </source>
</evidence>
<protein>
    <submittedName>
        <fullName evidence="7">GH43 family beta-xylosidase</fullName>
    </submittedName>
</protein>
<evidence type="ECO:0000256" key="4">
    <source>
        <dbReference type="ARBA" id="ARBA00023295"/>
    </source>
</evidence>
<dbReference type="InterPro" id="IPR023296">
    <property type="entry name" value="Glyco_hydro_beta-prop_sf"/>
</dbReference>
<dbReference type="PANTHER" id="PTHR43817">
    <property type="entry name" value="GLYCOSYL HYDROLASE"/>
    <property type="match status" value="1"/>
</dbReference>
<gene>
    <name evidence="7" type="ORF">J2S42_001118</name>
</gene>
<dbReference type="Proteomes" id="UP001240236">
    <property type="component" value="Unassembled WGS sequence"/>
</dbReference>
<evidence type="ECO:0000256" key="5">
    <source>
        <dbReference type="RuleBase" id="RU361187"/>
    </source>
</evidence>
<name>A0AAE3VVG4_9ACTN</name>
<dbReference type="Gene3D" id="2.115.10.20">
    <property type="entry name" value="Glycosyl hydrolase domain, family 43"/>
    <property type="match status" value="1"/>
</dbReference>
<comment type="similarity">
    <text evidence="1 5">Belongs to the glycosyl hydrolase 43 family.</text>
</comment>
<dbReference type="CDD" id="cd18820">
    <property type="entry name" value="GH43_LbAraf43-like"/>
    <property type="match status" value="1"/>
</dbReference>
<sequence length="356" mass="38439">MKLSPRRVTGAAALLLAAAVAAGVSLVRADVASAAQTIRAADPSVIRVGTTYVSAQSWNGGVGVRQAASPAALANAPVSQVWSDTGRLGEVWAPEIHYDGGRYWIYFAAGAGAAHRMYVISSAAAASGYTAAQRMALPDDRWAIDGTMFTFGGQRYFVWSGWAGTTNVEQNLYIARMSSPSATTGPRYAISQPREPWERVVGNPFINEAPEAIRDPGGQLHLVYSANGSWSEQYCLADLRLRAGGDPTYVWDWYKSNGCHLGSDRATMMSGWDPTLTVNGPGHHSFVLLNGDIGTSPPAGQRFPLMFHAVPKGTPYAWANRYWYTGTFQWWGNVTYGRANVPGAATNTGWSLKFFE</sequence>
<comment type="caution">
    <text evidence="7">The sequence shown here is derived from an EMBL/GenBank/DDBJ whole genome shotgun (WGS) entry which is preliminary data.</text>
</comment>
<organism evidence="7 8">
    <name type="scientific">Catenuloplanes indicus</name>
    <dbReference type="NCBI Taxonomy" id="137267"/>
    <lineage>
        <taxon>Bacteria</taxon>
        <taxon>Bacillati</taxon>
        <taxon>Actinomycetota</taxon>
        <taxon>Actinomycetes</taxon>
        <taxon>Micromonosporales</taxon>
        <taxon>Micromonosporaceae</taxon>
        <taxon>Catenuloplanes</taxon>
    </lineage>
</organism>
<evidence type="ECO:0000256" key="3">
    <source>
        <dbReference type="ARBA" id="ARBA00022801"/>
    </source>
</evidence>
<evidence type="ECO:0000313" key="7">
    <source>
        <dbReference type="EMBL" id="MDQ0364449.1"/>
    </source>
</evidence>
<dbReference type="SUPFAM" id="SSF75005">
    <property type="entry name" value="Arabinanase/levansucrase/invertase"/>
    <property type="match status" value="1"/>
</dbReference>
<evidence type="ECO:0000313" key="8">
    <source>
        <dbReference type="Proteomes" id="UP001240236"/>
    </source>
</evidence>
<feature type="chain" id="PRO_5042187378" evidence="6">
    <location>
        <begin position="30"/>
        <end position="356"/>
    </location>
</feature>
<proteinExistence type="inferred from homology"/>
<dbReference type="GO" id="GO:0004553">
    <property type="term" value="F:hydrolase activity, hydrolyzing O-glycosyl compounds"/>
    <property type="evidence" value="ECO:0007669"/>
    <property type="project" value="InterPro"/>
</dbReference>
<dbReference type="EMBL" id="JAUSUZ010000001">
    <property type="protein sequence ID" value="MDQ0364449.1"/>
    <property type="molecule type" value="Genomic_DNA"/>
</dbReference>